<feature type="compositionally biased region" description="Acidic residues" evidence="2">
    <location>
        <begin position="662"/>
        <end position="671"/>
    </location>
</feature>
<dbReference type="EMBL" id="OX465080">
    <property type="protein sequence ID" value="CAI9279258.1"/>
    <property type="molecule type" value="Genomic_DNA"/>
</dbReference>
<feature type="compositionally biased region" description="Basic and acidic residues" evidence="2">
    <location>
        <begin position="297"/>
        <end position="315"/>
    </location>
</feature>
<keyword evidence="1" id="KW-0175">Coiled coil</keyword>
<dbReference type="Proteomes" id="UP001177003">
    <property type="component" value="Chromosome 4"/>
</dbReference>
<feature type="region of interest" description="Disordered" evidence="2">
    <location>
        <begin position="608"/>
        <end position="707"/>
    </location>
</feature>
<name>A0AA35YSK1_LACSI</name>
<evidence type="ECO:0000313" key="3">
    <source>
        <dbReference type="EMBL" id="CAI9279258.1"/>
    </source>
</evidence>
<protein>
    <submittedName>
        <fullName evidence="3">Uncharacterized protein</fullName>
    </submittedName>
</protein>
<organism evidence="3 4">
    <name type="scientific">Lactuca saligna</name>
    <name type="common">Willowleaf lettuce</name>
    <dbReference type="NCBI Taxonomy" id="75948"/>
    <lineage>
        <taxon>Eukaryota</taxon>
        <taxon>Viridiplantae</taxon>
        <taxon>Streptophyta</taxon>
        <taxon>Embryophyta</taxon>
        <taxon>Tracheophyta</taxon>
        <taxon>Spermatophyta</taxon>
        <taxon>Magnoliopsida</taxon>
        <taxon>eudicotyledons</taxon>
        <taxon>Gunneridae</taxon>
        <taxon>Pentapetalae</taxon>
        <taxon>asterids</taxon>
        <taxon>campanulids</taxon>
        <taxon>Asterales</taxon>
        <taxon>Asteraceae</taxon>
        <taxon>Cichorioideae</taxon>
        <taxon>Cichorieae</taxon>
        <taxon>Lactucinae</taxon>
        <taxon>Lactuca</taxon>
    </lineage>
</organism>
<feature type="region of interest" description="Disordered" evidence="2">
    <location>
        <begin position="285"/>
        <end position="460"/>
    </location>
</feature>
<accession>A0AA35YSK1</accession>
<feature type="compositionally biased region" description="Basic and acidic residues" evidence="2">
    <location>
        <begin position="688"/>
        <end position="707"/>
    </location>
</feature>
<evidence type="ECO:0000313" key="4">
    <source>
        <dbReference type="Proteomes" id="UP001177003"/>
    </source>
</evidence>
<proteinExistence type="predicted"/>
<feature type="compositionally biased region" description="Low complexity" evidence="2">
    <location>
        <begin position="420"/>
        <end position="460"/>
    </location>
</feature>
<reference evidence="3" key="1">
    <citation type="submission" date="2023-04" db="EMBL/GenBank/DDBJ databases">
        <authorList>
            <person name="Vijverberg K."/>
            <person name="Xiong W."/>
            <person name="Schranz E."/>
        </authorList>
    </citation>
    <scope>NUCLEOTIDE SEQUENCE</scope>
</reference>
<evidence type="ECO:0000256" key="2">
    <source>
        <dbReference type="SAM" id="MobiDB-lite"/>
    </source>
</evidence>
<feature type="compositionally biased region" description="Polar residues" evidence="2">
    <location>
        <begin position="628"/>
        <end position="637"/>
    </location>
</feature>
<gene>
    <name evidence="3" type="ORF">LSALG_LOCUS19069</name>
</gene>
<dbReference type="AlphaFoldDB" id="A0AA35YSK1"/>
<evidence type="ECO:0000256" key="1">
    <source>
        <dbReference type="SAM" id="Coils"/>
    </source>
</evidence>
<feature type="coiled-coil region" evidence="1">
    <location>
        <begin position="511"/>
        <end position="555"/>
    </location>
</feature>
<keyword evidence="4" id="KW-1185">Reference proteome</keyword>
<sequence length="707" mass="79095">MAESSSVHDISVRQPLLTIKPQQNLIIDLTPFVYEPYMLYVVECLKYSPLVDVLTKVEIVPMSFLSHVYSTTFYDKANERIHFELHDEKVSISKSRLCALIGLSQDSSLVNPDSITTGQLFTMFYQMRYTETLTTVTKFKKSCLPPQWNVLFTLLFKGLSERSAGFDAVSKAFMTVMYGLYNWLNLDYGTIIWQQLVQSLLSSSKHSEISCGQFWTIITKWAMDRNRVPIMADSLISSIATFHTTKIIITDPTKFSYIGSIPETMLGCISASSNLLQQYRKRKAVGPRELTPSMLHSIEEADKPAKRGKKPESQKEGPVAKPSKGQTPKKRKTDQPAPSQPQPKNQKKPARRLILQSSSDLDSEYVPPKHKHALTTDSKNESSDEEASGRGDTPLRSLSQDIPVRSLPPSPPHATIRASIPPISQTTTFQPFTSIPIPTPIFTDTTSTTTTKPTFTIPKPPAAAAKNAATVTSSVETLQQTLQSECSKVDVARNAIQQANEAFHANVNEHLSQLQKDLAMENGLMDELSRRTNQLKLQTHKLRSAHAEIDDLKSEREIIRTSAADIHSILLHLIDGHDTLVTTTTRRHLADKLRPDLDVLSRIEGVPVAGVQPQQGGEKAFKQEKQEMNQPRPSSSKPAAEPKVNEASVSNKEKKKKKIGEDDTDNEDDVYFEVPTKLVPKEAPSQKQTEEISMKQRAELEKKRKEP</sequence>